<proteinExistence type="predicted"/>
<dbReference type="Proteomes" id="UP000814033">
    <property type="component" value="Unassembled WGS sequence"/>
</dbReference>
<evidence type="ECO:0000313" key="1">
    <source>
        <dbReference type="EMBL" id="KAI0047541.1"/>
    </source>
</evidence>
<comment type="caution">
    <text evidence="1">The sequence shown here is derived from an EMBL/GenBank/DDBJ whole genome shotgun (WGS) entry which is preliminary data.</text>
</comment>
<dbReference type="EMBL" id="MU275902">
    <property type="protein sequence ID" value="KAI0047541.1"/>
    <property type="molecule type" value="Genomic_DNA"/>
</dbReference>
<reference evidence="1" key="1">
    <citation type="submission" date="2021-02" db="EMBL/GenBank/DDBJ databases">
        <authorList>
            <consortium name="DOE Joint Genome Institute"/>
            <person name="Ahrendt S."/>
            <person name="Looney B.P."/>
            <person name="Miyauchi S."/>
            <person name="Morin E."/>
            <person name="Drula E."/>
            <person name="Courty P.E."/>
            <person name="Chicoki N."/>
            <person name="Fauchery L."/>
            <person name="Kohler A."/>
            <person name="Kuo A."/>
            <person name="Labutti K."/>
            <person name="Pangilinan J."/>
            <person name="Lipzen A."/>
            <person name="Riley R."/>
            <person name="Andreopoulos W."/>
            <person name="He G."/>
            <person name="Johnson J."/>
            <person name="Barry K.W."/>
            <person name="Grigoriev I.V."/>
            <person name="Nagy L."/>
            <person name="Hibbett D."/>
            <person name="Henrissat B."/>
            <person name="Matheny P.B."/>
            <person name="Labbe J."/>
            <person name="Martin F."/>
        </authorList>
    </citation>
    <scope>NUCLEOTIDE SEQUENCE</scope>
    <source>
        <strain evidence="1">FP105234-sp</strain>
    </source>
</reference>
<organism evidence="1 2">
    <name type="scientific">Auriscalpium vulgare</name>
    <dbReference type="NCBI Taxonomy" id="40419"/>
    <lineage>
        <taxon>Eukaryota</taxon>
        <taxon>Fungi</taxon>
        <taxon>Dikarya</taxon>
        <taxon>Basidiomycota</taxon>
        <taxon>Agaricomycotina</taxon>
        <taxon>Agaricomycetes</taxon>
        <taxon>Russulales</taxon>
        <taxon>Auriscalpiaceae</taxon>
        <taxon>Auriscalpium</taxon>
    </lineage>
</organism>
<accession>A0ACB8RUT5</accession>
<protein>
    <submittedName>
        <fullName evidence="1">Uncharacterized protein</fullName>
    </submittedName>
</protein>
<gene>
    <name evidence="1" type="ORF">FA95DRAFT_1678993</name>
</gene>
<sequence length="549" mass="62061">MGEPKQELLEEYRTSSEAYWSAALRARLASIANAPSGLASHALGQADFISCEERVIAAVLQDVRTHLNDVRPVARLPPEILSHIFRIYSRIAPPFYVRRFEPSPRLEWIRVTHVCRRWRHVALAHTSLWTRVPLSLGTDWAHTFLHRSKPSSLHFGVPFGPSEPWSSHAVTIIQQNIHRTKSLCLNWGNVESSESSLLRKLENPAPILEDLEYQDGSRDLSLPAFPTNFLGGFAPRLRSVNIWGKLRISWSSPIFRNLVSLKLHTTYIDDETPSPLLHEVLDALERMSVLKSLDLQHKLPRADIPLAVDRIVHLPRLAFIRLHDSAQKCTSLIRHLKIPTDATVDLYVGIYFRETSTDLKPFFPAILACLGVTTTIPIATLSVKAVSSTLTLQGWREAADCAVLNTSMSRPRARPDFKLTFGGFMDHYVNGVDTWDRLGVRRFILNTFASGDLRKVWMTDKNWTMLRWKELSQRAPGVVAILPEDRAGQELCRALGEDRDTDILFPRLASLWLDGSESDLSRVIPKDVLAAREEAGCTLKVLMTNSDDR</sequence>
<name>A0ACB8RUT5_9AGAM</name>
<keyword evidence="2" id="KW-1185">Reference proteome</keyword>
<evidence type="ECO:0000313" key="2">
    <source>
        <dbReference type="Proteomes" id="UP000814033"/>
    </source>
</evidence>
<reference evidence="1" key="2">
    <citation type="journal article" date="2022" name="New Phytol.">
        <title>Evolutionary transition to the ectomycorrhizal habit in the genomes of a hyperdiverse lineage of mushroom-forming fungi.</title>
        <authorList>
            <person name="Looney B."/>
            <person name="Miyauchi S."/>
            <person name="Morin E."/>
            <person name="Drula E."/>
            <person name="Courty P.E."/>
            <person name="Kohler A."/>
            <person name="Kuo A."/>
            <person name="LaButti K."/>
            <person name="Pangilinan J."/>
            <person name="Lipzen A."/>
            <person name="Riley R."/>
            <person name="Andreopoulos W."/>
            <person name="He G."/>
            <person name="Johnson J."/>
            <person name="Nolan M."/>
            <person name="Tritt A."/>
            <person name="Barry K.W."/>
            <person name="Grigoriev I.V."/>
            <person name="Nagy L.G."/>
            <person name="Hibbett D."/>
            <person name="Henrissat B."/>
            <person name="Matheny P.B."/>
            <person name="Labbe J."/>
            <person name="Martin F.M."/>
        </authorList>
    </citation>
    <scope>NUCLEOTIDE SEQUENCE</scope>
    <source>
        <strain evidence="1">FP105234-sp</strain>
    </source>
</reference>